<dbReference type="AlphaFoldDB" id="K3Z245"/>
<reference evidence="1" key="2">
    <citation type="submission" date="2018-08" db="UniProtKB">
        <authorList>
            <consortium name="EnsemblPlants"/>
        </authorList>
    </citation>
    <scope>IDENTIFICATION</scope>
    <source>
        <strain evidence="1">Yugu1</strain>
    </source>
</reference>
<sequence length="38" mass="4478">MLFRRNFSENIVFAIKHPITETIATYCHQCTSTESLQF</sequence>
<dbReference type="HOGENOM" id="CLU_3336429_0_0_1"/>
<name>K3Z245_SETIT</name>
<protein>
    <submittedName>
        <fullName evidence="1">Uncharacterized protein</fullName>
    </submittedName>
</protein>
<evidence type="ECO:0000313" key="1">
    <source>
        <dbReference type="EnsemblPlants" id="KQL29092"/>
    </source>
</evidence>
<reference evidence="2" key="1">
    <citation type="journal article" date="2012" name="Nat. Biotechnol.">
        <title>Reference genome sequence of the model plant Setaria.</title>
        <authorList>
            <person name="Bennetzen J.L."/>
            <person name="Schmutz J."/>
            <person name="Wang H."/>
            <person name="Percifield R."/>
            <person name="Hawkins J."/>
            <person name="Pontaroli A.C."/>
            <person name="Estep M."/>
            <person name="Feng L."/>
            <person name="Vaughn J.N."/>
            <person name="Grimwood J."/>
            <person name="Jenkins J."/>
            <person name="Barry K."/>
            <person name="Lindquist E."/>
            <person name="Hellsten U."/>
            <person name="Deshpande S."/>
            <person name="Wang X."/>
            <person name="Wu X."/>
            <person name="Mitros T."/>
            <person name="Triplett J."/>
            <person name="Yang X."/>
            <person name="Ye C.Y."/>
            <person name="Mauro-Herrera M."/>
            <person name="Wang L."/>
            <person name="Li P."/>
            <person name="Sharma M."/>
            <person name="Sharma R."/>
            <person name="Ronald P.C."/>
            <person name="Panaud O."/>
            <person name="Kellogg E.A."/>
            <person name="Brutnell T.P."/>
            <person name="Doust A.N."/>
            <person name="Tuskan G.A."/>
            <person name="Rokhsar D."/>
            <person name="Devos K.M."/>
        </authorList>
    </citation>
    <scope>NUCLEOTIDE SEQUENCE [LARGE SCALE GENOMIC DNA]</scope>
    <source>
        <strain evidence="2">cv. Yugu1</strain>
    </source>
</reference>
<dbReference type="EnsemblPlants" id="KQL29092">
    <property type="protein sequence ID" value="KQL29092"/>
    <property type="gene ID" value="SETIT_020613mg"/>
</dbReference>
<dbReference type="Gramene" id="KQL29092">
    <property type="protein sequence ID" value="KQL29092"/>
    <property type="gene ID" value="SETIT_020613mg"/>
</dbReference>
<dbReference type="InParanoid" id="K3Z245"/>
<keyword evidence="2" id="KW-1185">Reference proteome</keyword>
<dbReference type="Proteomes" id="UP000004995">
    <property type="component" value="Unassembled WGS sequence"/>
</dbReference>
<organism evidence="1 2">
    <name type="scientific">Setaria italica</name>
    <name type="common">Foxtail millet</name>
    <name type="synonym">Panicum italicum</name>
    <dbReference type="NCBI Taxonomy" id="4555"/>
    <lineage>
        <taxon>Eukaryota</taxon>
        <taxon>Viridiplantae</taxon>
        <taxon>Streptophyta</taxon>
        <taxon>Embryophyta</taxon>
        <taxon>Tracheophyta</taxon>
        <taxon>Spermatophyta</taxon>
        <taxon>Magnoliopsida</taxon>
        <taxon>Liliopsida</taxon>
        <taxon>Poales</taxon>
        <taxon>Poaceae</taxon>
        <taxon>PACMAD clade</taxon>
        <taxon>Panicoideae</taxon>
        <taxon>Panicodae</taxon>
        <taxon>Paniceae</taxon>
        <taxon>Cenchrinae</taxon>
        <taxon>Setaria</taxon>
    </lineage>
</organism>
<proteinExistence type="predicted"/>
<dbReference type="EMBL" id="AGNK02000162">
    <property type="status" value="NOT_ANNOTATED_CDS"/>
    <property type="molecule type" value="Genomic_DNA"/>
</dbReference>
<evidence type="ECO:0000313" key="2">
    <source>
        <dbReference type="Proteomes" id="UP000004995"/>
    </source>
</evidence>
<accession>K3Z245</accession>